<gene>
    <name evidence="2" type="ORF">ELD05_04540</name>
</gene>
<dbReference type="Proteomes" id="UP000282930">
    <property type="component" value="Chromosome"/>
</dbReference>
<dbReference type="Pfam" id="PF21778">
    <property type="entry name" value="DUF6873"/>
    <property type="match status" value="1"/>
</dbReference>
<accession>A0A3T0D4J4</accession>
<sequence>MRYIKFPHLPSRKVTHVLIDKRAYNKTVYMLEDLKIEAIFCEKSKDVYNAISSHPDIFYFHYENDLIFAAPNSPKKTTNELCKLGFNIIFGERNISKKYPEDIGYNLARIGNYVFHNFKFTDRIILKYIERDNLKKIHVNQGYSKCSILIINERAIITSDKKIYKKALENNIDALLIVPGFIKLEGLNYGFIGGCGGLIDKDVLIFNGDISKHPDYSKIKEFLKKYKIECLCAEGFELSDIGSIIPLCQE</sequence>
<name>A0A3T0D4J4_9FIRM</name>
<dbReference type="EMBL" id="CP034791">
    <property type="protein sequence ID" value="AZT89976.1"/>
    <property type="molecule type" value="Genomic_DNA"/>
</dbReference>
<evidence type="ECO:0000313" key="2">
    <source>
        <dbReference type="EMBL" id="AZT89976.1"/>
    </source>
</evidence>
<keyword evidence="3" id="KW-1185">Reference proteome</keyword>
<evidence type="ECO:0000313" key="3">
    <source>
        <dbReference type="Proteomes" id="UP000282930"/>
    </source>
</evidence>
<dbReference type="InterPro" id="IPR049238">
    <property type="entry name" value="DUF6873"/>
</dbReference>
<protein>
    <recommendedName>
        <fullName evidence="1">DUF6873 domain-containing protein</fullName>
    </recommendedName>
</protein>
<organism evidence="2 3">
    <name type="scientific">Caldicellulosiruptor changbaiensis</name>
    <dbReference type="NCBI Taxonomy" id="1222016"/>
    <lineage>
        <taxon>Bacteria</taxon>
        <taxon>Bacillati</taxon>
        <taxon>Bacillota</taxon>
        <taxon>Bacillota incertae sedis</taxon>
        <taxon>Caldicellulosiruptorales</taxon>
        <taxon>Caldicellulosiruptoraceae</taxon>
        <taxon>Caldicellulosiruptor</taxon>
    </lineage>
</organism>
<feature type="domain" description="DUF6873" evidence="1">
    <location>
        <begin position="18"/>
        <end position="245"/>
    </location>
</feature>
<dbReference type="KEGG" id="ccha:ELD05_04540"/>
<evidence type="ECO:0000259" key="1">
    <source>
        <dbReference type="Pfam" id="PF21778"/>
    </source>
</evidence>
<dbReference type="AlphaFoldDB" id="A0A3T0D4J4"/>
<proteinExistence type="predicted"/>
<reference evidence="2 3" key="1">
    <citation type="submission" date="2018-12" db="EMBL/GenBank/DDBJ databases">
        <title>Genome sequence from the cellulolytic species, Caldicellulosiruptor changbaiensis.</title>
        <authorList>
            <person name="Blumer-Schuette S.E."/>
            <person name="Mendoza C."/>
        </authorList>
    </citation>
    <scope>NUCLEOTIDE SEQUENCE [LARGE SCALE GENOMIC DNA]</scope>
    <source>
        <strain evidence="2 3">CBS-Z</strain>
    </source>
</reference>